<protein>
    <submittedName>
        <fullName evidence="1">Uncharacterized protein</fullName>
    </submittedName>
</protein>
<dbReference type="Proteomes" id="UP000593565">
    <property type="component" value="Unassembled WGS sequence"/>
</dbReference>
<comment type="caution">
    <text evidence="1">The sequence shown here is derived from an EMBL/GenBank/DDBJ whole genome shotgun (WGS) entry which is preliminary data.</text>
</comment>
<organism evidence="1 2">
    <name type="scientific">Ameiurus melas</name>
    <name type="common">Black bullhead</name>
    <name type="synonym">Silurus melas</name>
    <dbReference type="NCBI Taxonomy" id="219545"/>
    <lineage>
        <taxon>Eukaryota</taxon>
        <taxon>Metazoa</taxon>
        <taxon>Chordata</taxon>
        <taxon>Craniata</taxon>
        <taxon>Vertebrata</taxon>
        <taxon>Euteleostomi</taxon>
        <taxon>Actinopterygii</taxon>
        <taxon>Neopterygii</taxon>
        <taxon>Teleostei</taxon>
        <taxon>Ostariophysi</taxon>
        <taxon>Siluriformes</taxon>
        <taxon>Ictaluridae</taxon>
        <taxon>Ameiurus</taxon>
    </lineage>
</organism>
<keyword evidence="2" id="KW-1185">Reference proteome</keyword>
<accession>A0A7J5ZMF5</accession>
<reference evidence="1 2" key="1">
    <citation type="submission" date="2020-02" db="EMBL/GenBank/DDBJ databases">
        <title>A chromosome-scale genome assembly of the black bullhead catfish (Ameiurus melas).</title>
        <authorList>
            <person name="Wen M."/>
            <person name="Zham M."/>
            <person name="Cabau C."/>
            <person name="Klopp C."/>
            <person name="Donnadieu C."/>
            <person name="Roques C."/>
            <person name="Bouchez O."/>
            <person name="Lampietro C."/>
            <person name="Jouanno E."/>
            <person name="Herpin A."/>
            <person name="Louis A."/>
            <person name="Berthelot C."/>
            <person name="Parey E."/>
            <person name="Roest-Crollius H."/>
            <person name="Braasch I."/>
            <person name="Postlethwait J."/>
            <person name="Robinson-Rechavi M."/>
            <person name="Echchiki A."/>
            <person name="Begum T."/>
            <person name="Montfort J."/>
            <person name="Schartl M."/>
            <person name="Bobe J."/>
            <person name="Guiguen Y."/>
        </authorList>
    </citation>
    <scope>NUCLEOTIDE SEQUENCE [LARGE SCALE GENOMIC DNA]</scope>
    <source>
        <strain evidence="1">M_S1</strain>
        <tissue evidence="1">Blood</tissue>
    </source>
</reference>
<proteinExistence type="predicted"/>
<dbReference type="EMBL" id="JAAGNN010000027">
    <property type="protein sequence ID" value="KAF4071670.1"/>
    <property type="molecule type" value="Genomic_DNA"/>
</dbReference>
<dbReference type="AlphaFoldDB" id="A0A7J5ZMF5"/>
<evidence type="ECO:0000313" key="2">
    <source>
        <dbReference type="Proteomes" id="UP000593565"/>
    </source>
</evidence>
<evidence type="ECO:0000313" key="1">
    <source>
        <dbReference type="EMBL" id="KAF4071670.1"/>
    </source>
</evidence>
<sequence>MRRVFGADEQASGQGRQYLETWQLVDKVVLLQEELTPLTEEHGEAKLMQTNDQKPGLEDMSPDIAVRLQKENRALRESLEKSYLVSMKALRRVENLKQQAELERCLFTD</sequence>
<gene>
    <name evidence="1" type="ORF">AMELA_G00275950</name>
</gene>
<name>A0A7J5ZMF5_AMEME</name>